<feature type="compositionally biased region" description="Acidic residues" evidence="1">
    <location>
        <begin position="529"/>
        <end position="541"/>
    </location>
</feature>
<feature type="compositionally biased region" description="Acidic residues" evidence="1">
    <location>
        <begin position="478"/>
        <end position="520"/>
    </location>
</feature>
<gene>
    <name evidence="2" type="ORF">R3P38DRAFT_3243486</name>
</gene>
<evidence type="ECO:0000313" key="3">
    <source>
        <dbReference type="Proteomes" id="UP001362999"/>
    </source>
</evidence>
<proteinExistence type="predicted"/>
<accession>A0AAV9Z3P1</accession>
<organism evidence="2 3">
    <name type="scientific">Favolaschia claudopus</name>
    <dbReference type="NCBI Taxonomy" id="2862362"/>
    <lineage>
        <taxon>Eukaryota</taxon>
        <taxon>Fungi</taxon>
        <taxon>Dikarya</taxon>
        <taxon>Basidiomycota</taxon>
        <taxon>Agaricomycotina</taxon>
        <taxon>Agaricomycetes</taxon>
        <taxon>Agaricomycetidae</taxon>
        <taxon>Agaricales</taxon>
        <taxon>Marasmiineae</taxon>
        <taxon>Mycenaceae</taxon>
        <taxon>Favolaschia</taxon>
    </lineage>
</organism>
<keyword evidence="3" id="KW-1185">Reference proteome</keyword>
<comment type="caution">
    <text evidence="2">The sequence shown here is derived from an EMBL/GenBank/DDBJ whole genome shotgun (WGS) entry which is preliminary data.</text>
</comment>
<dbReference type="EMBL" id="JAWWNJ010000226">
    <property type="protein sequence ID" value="KAK6969370.1"/>
    <property type="molecule type" value="Genomic_DNA"/>
</dbReference>
<dbReference type="Proteomes" id="UP001362999">
    <property type="component" value="Unassembled WGS sequence"/>
</dbReference>
<protein>
    <submittedName>
        <fullName evidence="2">Uncharacterized protein</fullName>
    </submittedName>
</protein>
<reference evidence="2 3" key="1">
    <citation type="journal article" date="2024" name="J Genomics">
        <title>Draft genome sequencing and assembly of Favolaschia claudopus CIRM-BRFM 2984 isolated from oak limbs.</title>
        <authorList>
            <person name="Navarro D."/>
            <person name="Drula E."/>
            <person name="Chaduli D."/>
            <person name="Cazenave R."/>
            <person name="Ahrendt S."/>
            <person name="Wang J."/>
            <person name="Lipzen A."/>
            <person name="Daum C."/>
            <person name="Barry K."/>
            <person name="Grigoriev I.V."/>
            <person name="Favel A."/>
            <person name="Rosso M.N."/>
            <person name="Martin F."/>
        </authorList>
    </citation>
    <scope>NUCLEOTIDE SEQUENCE [LARGE SCALE GENOMIC DNA]</scope>
    <source>
        <strain evidence="2 3">CIRM-BRFM 2984</strain>
    </source>
</reference>
<feature type="region of interest" description="Disordered" evidence="1">
    <location>
        <begin position="473"/>
        <end position="556"/>
    </location>
</feature>
<name>A0AAV9Z3P1_9AGAR</name>
<feature type="compositionally biased region" description="Polar residues" evidence="1">
    <location>
        <begin position="638"/>
        <end position="654"/>
    </location>
</feature>
<evidence type="ECO:0000313" key="2">
    <source>
        <dbReference type="EMBL" id="KAK6969370.1"/>
    </source>
</evidence>
<feature type="region of interest" description="Disordered" evidence="1">
    <location>
        <begin position="635"/>
        <end position="654"/>
    </location>
</feature>
<dbReference type="AlphaFoldDB" id="A0AAV9Z3P1"/>
<evidence type="ECO:0000256" key="1">
    <source>
        <dbReference type="SAM" id="MobiDB-lite"/>
    </source>
</evidence>
<sequence length="654" mass="69141">MSCRSSSSDNPETGSGTLKIPPHWQILGCDPNALSQDIRLVCMNDPDDPSSNCEHLYKDIGAVNKIVRLPENCGASAFARISRSWVPDDQSIPASVRRRLVRRDGVQPVVKALALDTDFDKVEWSRTGKVNFAINAANIPGSSTDFRIPPSRRWASRRGEREHERERRFDILKPFKDLGKTIDKGIYKAKEGLGKAADKVGQVIDGGLKKVGEIGDKVEEKVKDAVDDVKGKFLPAGKVAGTVVKAVAENSLDSDNTFTIQPINENKHAELFNDRIDCAGVSASLQVDLDGTANAQASLRIVTAGTIVPFNVTSFKAIAGLNGEIDGKLSLNAEVTGHVDSGMSAFWRSVFQGILSVGPSFTLDGQISGDVDIIMDASLGMNLKVNNAQLTFPRDENSQPISSAFTIGDTPITLNADAGVSATGVITAHLIPGINLGVSAFSKSLKVDLTVDAHASLKMNLDASVSATKTIGARQEEGEGEEPEQQDAAVDGEDAASVDDVPVTEDDTATDDAQDTEGDTETVGADVVGDSEGETAADTTDETSSIPDPAVTSPQAASRVTTTFGGCINIDGGVTVNVGAQGDFFGLFPGGTLATLFNKDFKIFTKCFGDQAPTSKRTLPTTSLEHRALTCPLGGSGKKQSVTNNTVKSSDIKL</sequence>